<feature type="binding site" evidence="10">
    <location>
        <begin position="327"/>
        <end position="330"/>
    </location>
    <ligand>
        <name>GMP</name>
        <dbReference type="ChEBI" id="CHEBI:58115"/>
    </ligand>
</feature>
<evidence type="ECO:0000256" key="10">
    <source>
        <dbReference type="PIRSR" id="PIRSR601233-2"/>
    </source>
</evidence>
<keyword evidence="13" id="KW-1185">Reference proteome</keyword>
<feature type="active site" description="GMP-histidine intermediate" evidence="9">
    <location>
        <position position="327"/>
    </location>
</feature>
<feature type="binding site" evidence="11">
    <location>
        <position position="180"/>
    </location>
    <ligand>
        <name>Mn(2+)</name>
        <dbReference type="ChEBI" id="CHEBI:29035"/>
        <label>2</label>
    </ligand>
</feature>
<evidence type="ECO:0000313" key="12">
    <source>
        <dbReference type="EMBL" id="BET26515.1"/>
    </source>
</evidence>
<evidence type="ECO:0000256" key="8">
    <source>
        <dbReference type="ARBA" id="ARBA00047746"/>
    </source>
</evidence>
<protein>
    <recommendedName>
        <fullName evidence="1">3'-phosphate/5'-hydroxy nucleic acid ligase</fullName>
        <ecNumber evidence="1">6.5.1.8</ecNumber>
    </recommendedName>
</protein>
<dbReference type="GO" id="GO:0006396">
    <property type="term" value="P:RNA processing"/>
    <property type="evidence" value="ECO:0007669"/>
    <property type="project" value="InterPro"/>
</dbReference>
<dbReference type="PANTHER" id="PTHR43749:SF2">
    <property type="entry name" value="RNA-SPLICING LIGASE RTCB"/>
    <property type="match status" value="1"/>
</dbReference>
<keyword evidence="4 10" id="KW-0547">Nucleotide-binding</keyword>
<dbReference type="PANTHER" id="PTHR43749">
    <property type="entry name" value="RNA-SPLICING LIGASE RTCB"/>
    <property type="match status" value="1"/>
</dbReference>
<keyword evidence="3 11" id="KW-0479">Metal-binding</keyword>
<dbReference type="InterPro" id="IPR001233">
    <property type="entry name" value="RtcB"/>
</dbReference>
<dbReference type="GO" id="GO:0042245">
    <property type="term" value="P:RNA repair"/>
    <property type="evidence" value="ECO:0007669"/>
    <property type="project" value="UniProtKB-KW"/>
</dbReference>
<dbReference type="GO" id="GO:0005525">
    <property type="term" value="F:GTP binding"/>
    <property type="evidence" value="ECO:0007669"/>
    <property type="project" value="UniProtKB-KW"/>
</dbReference>
<dbReference type="SUPFAM" id="SSF103365">
    <property type="entry name" value="Hypothetical protein PH1602"/>
    <property type="match status" value="1"/>
</dbReference>
<accession>A0AA86MEX8</accession>
<proteinExistence type="predicted"/>
<feature type="binding site" evidence="11">
    <location>
        <position position="163"/>
    </location>
    <ligand>
        <name>Mn(2+)</name>
        <dbReference type="ChEBI" id="CHEBI:29035"/>
        <label>1</label>
    </ligand>
</feature>
<keyword evidence="2" id="KW-0436">Ligase</keyword>
<gene>
    <name evidence="12" type="ORF">RGQ30_20160</name>
</gene>
<evidence type="ECO:0000256" key="3">
    <source>
        <dbReference type="ARBA" id="ARBA00022723"/>
    </source>
</evidence>
<evidence type="ECO:0000256" key="2">
    <source>
        <dbReference type="ARBA" id="ARBA00022598"/>
    </source>
</evidence>
<evidence type="ECO:0000256" key="7">
    <source>
        <dbReference type="ARBA" id="ARBA00023211"/>
    </source>
</evidence>
<feature type="binding site" evidence="11">
    <location>
        <position position="74"/>
    </location>
    <ligand>
        <name>Mn(2+)</name>
        <dbReference type="ChEBI" id="CHEBI:29035"/>
        <label>1</label>
    </ligand>
</feature>
<evidence type="ECO:0000256" key="4">
    <source>
        <dbReference type="ARBA" id="ARBA00022741"/>
    </source>
</evidence>
<feature type="binding site" evidence="10">
    <location>
        <position position="310"/>
    </location>
    <ligand>
        <name>GMP</name>
        <dbReference type="ChEBI" id="CHEBI:58115"/>
    </ligand>
</feature>
<evidence type="ECO:0000256" key="5">
    <source>
        <dbReference type="ARBA" id="ARBA00022800"/>
    </source>
</evidence>
<dbReference type="Pfam" id="PF01139">
    <property type="entry name" value="RtcB"/>
    <property type="match status" value="1"/>
</dbReference>
<dbReference type="EMBL" id="AP028947">
    <property type="protein sequence ID" value="BET26515.1"/>
    <property type="molecule type" value="Genomic_DNA"/>
</dbReference>
<dbReference type="KEGG" id="lto:RGQ30_20160"/>
<dbReference type="AlphaFoldDB" id="A0AA86MEX8"/>
<dbReference type="PROSITE" id="PS01288">
    <property type="entry name" value="UPF0027"/>
    <property type="match status" value="1"/>
</dbReference>
<name>A0AA86MEX8_9BURK</name>
<feature type="binding site" evidence="11">
    <location>
        <position position="271"/>
    </location>
    <ligand>
        <name>Mn(2+)</name>
        <dbReference type="ChEBI" id="CHEBI:29035"/>
        <label>2</label>
    </ligand>
</feature>
<feature type="binding site" evidence="10">
    <location>
        <position position="397"/>
    </location>
    <ligand>
        <name>GMP</name>
        <dbReference type="ChEBI" id="CHEBI:58115"/>
    </ligand>
</feature>
<dbReference type="GO" id="GO:0003909">
    <property type="term" value="F:DNA ligase activity"/>
    <property type="evidence" value="ECO:0007669"/>
    <property type="project" value="TreeGrafter"/>
</dbReference>
<dbReference type="EC" id="6.5.1.8" evidence="1"/>
<dbReference type="InterPro" id="IPR052915">
    <property type="entry name" value="RtcB-like"/>
</dbReference>
<keyword evidence="7 11" id="KW-0464">Manganese</keyword>
<dbReference type="Gene3D" id="3.90.1860.10">
    <property type="entry name" value="tRNA-splicing ligase RtcB"/>
    <property type="match status" value="1"/>
</dbReference>
<reference evidence="12 13" key="1">
    <citation type="submission" date="2023-10" db="EMBL/GenBank/DDBJ databases">
        <title>Complete Genome Sequence of Limnobacter thiooxidans CS-K2T, Isolated from freshwater lake sediments in Bavaria, Germany.</title>
        <authorList>
            <person name="Naruki M."/>
            <person name="Watanabe A."/>
            <person name="Warashina T."/>
            <person name="Morita T."/>
            <person name="Arakawa K."/>
        </authorList>
    </citation>
    <scope>NUCLEOTIDE SEQUENCE [LARGE SCALE GENOMIC DNA]</scope>
    <source>
        <strain evidence="12 13">CS-K2</strain>
    </source>
</reference>
<evidence type="ECO:0000256" key="1">
    <source>
        <dbReference type="ARBA" id="ARBA00012726"/>
    </source>
</evidence>
<dbReference type="RefSeq" id="WP_130556022.1">
    <property type="nucleotide sequence ID" value="NZ_AP028947.1"/>
</dbReference>
<dbReference type="GO" id="GO:0006281">
    <property type="term" value="P:DNA repair"/>
    <property type="evidence" value="ECO:0007669"/>
    <property type="project" value="TreeGrafter"/>
</dbReference>
<evidence type="ECO:0000256" key="9">
    <source>
        <dbReference type="PIRSR" id="PIRSR601233-1"/>
    </source>
</evidence>
<evidence type="ECO:0000313" key="13">
    <source>
        <dbReference type="Proteomes" id="UP001329151"/>
    </source>
</evidence>
<dbReference type="Proteomes" id="UP001329151">
    <property type="component" value="Chromosome"/>
</dbReference>
<dbReference type="GO" id="GO:0170057">
    <property type="term" value="F:RNA ligase (GTP) activity"/>
    <property type="evidence" value="ECO:0007669"/>
    <property type="project" value="UniProtKB-EC"/>
</dbReference>
<feature type="binding site" evidence="10">
    <location>
        <begin position="162"/>
        <end position="166"/>
    </location>
    <ligand>
        <name>GMP</name>
        <dbReference type="ChEBI" id="CHEBI:58115"/>
    </ligand>
</feature>
<evidence type="ECO:0000256" key="11">
    <source>
        <dbReference type="PIRSR" id="PIRSR601233-3"/>
    </source>
</evidence>
<organism evidence="12 13">
    <name type="scientific">Limnobacter thiooxidans</name>
    <dbReference type="NCBI Taxonomy" id="131080"/>
    <lineage>
        <taxon>Bacteria</taxon>
        <taxon>Pseudomonadati</taxon>
        <taxon>Pseudomonadota</taxon>
        <taxon>Betaproteobacteria</taxon>
        <taxon>Burkholderiales</taxon>
        <taxon>Burkholderiaceae</taxon>
        <taxon>Limnobacter</taxon>
    </lineage>
</organism>
<comment type="cofactor">
    <cofactor evidence="11">
        <name>Mn(2+)</name>
        <dbReference type="ChEBI" id="CHEBI:29035"/>
    </cofactor>
    <text evidence="11">Binds 2 manganese ions per subunit.</text>
</comment>
<feature type="binding site" evidence="10">
    <location>
        <begin position="271"/>
        <end position="272"/>
    </location>
    <ligand>
        <name>GMP</name>
        <dbReference type="ChEBI" id="CHEBI:58115"/>
    </ligand>
</feature>
<dbReference type="GO" id="GO:0030145">
    <property type="term" value="F:manganese ion binding"/>
    <property type="evidence" value="ECO:0007669"/>
    <property type="project" value="TreeGrafter"/>
</dbReference>
<dbReference type="InterPro" id="IPR036025">
    <property type="entry name" value="RtcB-like_sf"/>
</dbReference>
<sequence>MPVKLTIERGQVPVKVWTQDVDSQALKQLENVARLPIIHHHVAAMPDVHAGLGATIGSVIPTYKAIIPAAVGVDIGCGMIAAKTSLRAEQLDEKLLKSVFHQITRDVPVGRNQHNPHRAPADFAKPLSAELNEILQAHPAVAKKFKDSNTWVNQLGTLGTGNHFIELCLDETGCVWVMLHSGSRGIGNTIGTHFIALAREEMLKHDAQLPDEDLSYFEEGSQYFGDYVKAVGWAQRYAQENRRAMLNAVVAGMKRLLPPFEVDVQAIDCHHNYVERETHFGADVWVTRKGAIRSSKGRLGIVPGSMGSKSYIVRGKGNPESFESSAHGAGRVMSRSAAQKKFKVDDLIRQTEGVVCRKDAAVLDEIPAAYKDIDQVMANQSDLVEVVHTLKQVVCVKG</sequence>
<keyword evidence="6 10" id="KW-0342">GTP-binding</keyword>
<evidence type="ECO:0000256" key="6">
    <source>
        <dbReference type="ARBA" id="ARBA00023134"/>
    </source>
</evidence>
<keyword evidence="5" id="KW-0692">RNA repair</keyword>
<feature type="binding site" evidence="10">
    <location>
        <begin position="303"/>
        <end position="306"/>
    </location>
    <ligand>
        <name>GMP</name>
        <dbReference type="ChEBI" id="CHEBI:58115"/>
    </ligand>
</feature>
<comment type="catalytic activity">
    <reaction evidence="8">
        <text>a 3'-end 3'-phospho-ribonucleotide-RNA + a 5'-end dephospho-ribonucleoside-RNA + GTP = a ribonucleotidyl-ribonucleotide-RNA + GMP + diphosphate</text>
        <dbReference type="Rhea" id="RHEA:68076"/>
        <dbReference type="Rhea" id="RHEA-COMP:10463"/>
        <dbReference type="Rhea" id="RHEA-COMP:13936"/>
        <dbReference type="Rhea" id="RHEA-COMP:17355"/>
        <dbReference type="ChEBI" id="CHEBI:33019"/>
        <dbReference type="ChEBI" id="CHEBI:37565"/>
        <dbReference type="ChEBI" id="CHEBI:58115"/>
        <dbReference type="ChEBI" id="CHEBI:83062"/>
        <dbReference type="ChEBI" id="CHEBI:138284"/>
        <dbReference type="ChEBI" id="CHEBI:173118"/>
        <dbReference type="EC" id="6.5.1.8"/>
    </reaction>
</comment>